<gene>
    <name evidence="12" type="ORF">DMC30DRAFT_173527</name>
</gene>
<comment type="similarity">
    <text evidence="2 10">Belongs to the ARV1 family.</text>
</comment>
<keyword evidence="7 10" id="KW-0445">Lipid transport</keyword>
<feature type="transmembrane region" description="Helical" evidence="10">
    <location>
        <begin position="216"/>
        <end position="234"/>
    </location>
</feature>
<evidence type="ECO:0000256" key="4">
    <source>
        <dbReference type="ARBA" id="ARBA00022692"/>
    </source>
</evidence>
<keyword evidence="6 10" id="KW-1133">Transmembrane helix</keyword>
<feature type="region of interest" description="Disordered" evidence="11">
    <location>
        <begin position="1"/>
        <end position="31"/>
    </location>
</feature>
<evidence type="ECO:0000256" key="9">
    <source>
        <dbReference type="ARBA" id="ARBA00023136"/>
    </source>
</evidence>
<keyword evidence="4 10" id="KW-0812">Transmembrane</keyword>
<proteinExistence type="inferred from homology"/>
<evidence type="ECO:0000256" key="3">
    <source>
        <dbReference type="ARBA" id="ARBA00022448"/>
    </source>
</evidence>
<evidence type="ECO:0000256" key="5">
    <source>
        <dbReference type="ARBA" id="ARBA00022824"/>
    </source>
</evidence>
<feature type="transmembrane region" description="Helical" evidence="10">
    <location>
        <begin position="337"/>
        <end position="355"/>
    </location>
</feature>
<keyword evidence="3 10" id="KW-0813">Transport</keyword>
<keyword evidence="10" id="KW-0746">Sphingolipid metabolism</keyword>
<evidence type="ECO:0000256" key="1">
    <source>
        <dbReference type="ARBA" id="ARBA00004477"/>
    </source>
</evidence>
<organism evidence="12 13">
    <name type="scientific">Rhodotorula diobovata</name>
    <dbReference type="NCBI Taxonomy" id="5288"/>
    <lineage>
        <taxon>Eukaryota</taxon>
        <taxon>Fungi</taxon>
        <taxon>Dikarya</taxon>
        <taxon>Basidiomycota</taxon>
        <taxon>Pucciniomycotina</taxon>
        <taxon>Microbotryomycetes</taxon>
        <taxon>Sporidiobolales</taxon>
        <taxon>Sporidiobolaceae</taxon>
        <taxon>Rhodotorula</taxon>
    </lineage>
</organism>
<dbReference type="EMBL" id="SOZI01000032">
    <property type="protein sequence ID" value="TNY22056.1"/>
    <property type="molecule type" value="Genomic_DNA"/>
</dbReference>
<dbReference type="AlphaFoldDB" id="A0A5C5G0I0"/>
<dbReference type="GO" id="GO:0032366">
    <property type="term" value="P:intracellular sterol transport"/>
    <property type="evidence" value="ECO:0007669"/>
    <property type="project" value="UniProtKB-UniRule"/>
</dbReference>
<dbReference type="Proteomes" id="UP000311382">
    <property type="component" value="Unassembled WGS sequence"/>
</dbReference>
<keyword evidence="8 10" id="KW-0443">Lipid metabolism</keyword>
<name>A0A5C5G0I0_9BASI</name>
<evidence type="ECO:0000256" key="10">
    <source>
        <dbReference type="RuleBase" id="RU368065"/>
    </source>
</evidence>
<dbReference type="GO" id="GO:0097036">
    <property type="term" value="P:regulation of plasma membrane sterol distribution"/>
    <property type="evidence" value="ECO:0007669"/>
    <property type="project" value="UniProtKB-UniRule"/>
</dbReference>
<keyword evidence="5 10" id="KW-0256">Endoplasmic reticulum</keyword>
<evidence type="ECO:0000256" key="11">
    <source>
        <dbReference type="SAM" id="MobiDB-lite"/>
    </source>
</evidence>
<comment type="subcellular location">
    <subcellularLocation>
        <location evidence="1 10">Endoplasmic reticulum membrane</location>
        <topology evidence="1 10">Multi-pass membrane protein</topology>
    </subcellularLocation>
    <subcellularLocation>
        <location evidence="10">Golgi apparatus membrane</location>
        <topology evidence="10">Multi-pass membrane protein</topology>
    </subcellularLocation>
</comment>
<dbReference type="GO" id="GO:0016125">
    <property type="term" value="P:sterol metabolic process"/>
    <property type="evidence" value="ECO:0007669"/>
    <property type="project" value="UniProtKB-UniRule"/>
</dbReference>
<dbReference type="PANTHER" id="PTHR14467">
    <property type="entry name" value="ARV1"/>
    <property type="match status" value="1"/>
</dbReference>
<accession>A0A5C5G0I0</accession>
<keyword evidence="9 10" id="KW-0472">Membrane</keyword>
<protein>
    <recommendedName>
        <fullName evidence="10">Protein ARV</fullName>
    </recommendedName>
</protein>
<keyword evidence="13" id="KW-1185">Reference proteome</keyword>
<evidence type="ECO:0000256" key="8">
    <source>
        <dbReference type="ARBA" id="ARBA00023098"/>
    </source>
</evidence>
<evidence type="ECO:0000313" key="12">
    <source>
        <dbReference type="EMBL" id="TNY22056.1"/>
    </source>
</evidence>
<dbReference type="Pfam" id="PF04161">
    <property type="entry name" value="Arv1"/>
    <property type="match status" value="1"/>
</dbReference>
<evidence type="ECO:0000256" key="7">
    <source>
        <dbReference type="ARBA" id="ARBA00023055"/>
    </source>
</evidence>
<dbReference type="GO" id="GO:0006665">
    <property type="term" value="P:sphingolipid metabolic process"/>
    <property type="evidence" value="ECO:0007669"/>
    <property type="project" value="UniProtKB-UniRule"/>
</dbReference>
<keyword evidence="10" id="KW-0333">Golgi apparatus</keyword>
<dbReference type="OrthoDB" id="2192830at2759"/>
<feature type="transmembrane region" description="Helical" evidence="10">
    <location>
        <begin position="186"/>
        <end position="204"/>
    </location>
</feature>
<dbReference type="PANTHER" id="PTHR14467:SF0">
    <property type="entry name" value="PROTEIN ARV1"/>
    <property type="match status" value="1"/>
</dbReference>
<comment type="function">
    <text evidence="10">Regulates also the sphingolipid metabolism.</text>
</comment>
<evidence type="ECO:0000256" key="2">
    <source>
        <dbReference type="ARBA" id="ARBA00009187"/>
    </source>
</evidence>
<feature type="compositionally biased region" description="Basic and acidic residues" evidence="11">
    <location>
        <begin position="9"/>
        <end position="30"/>
    </location>
</feature>
<sequence length="360" mass="39317">MPPHHHSRTDRERERSEDARSGGTIRRPDQRLSGVDLPLCAGSAQMANGSRLAPPVDSKESYECVNCSAKVPSLFVQYSDPGNTSLVQCAACGNLADVHLSFPFEVLALLDLVLLKEPVYRHLLRNRGGRSAHERQKHQLAQSLKLGSLVLAVDTLVRCFGTETATESEFLLLYAKTAAYCFLETLSLLLCIAVSAALVALPAARWRDLRLVPLTYFYASLPVVLFLSITSIIWRDEYLPGPDLPPTSAVLPPFLAPLTTRLDALYRSHRAGAATEQSGPALVRYAASFSRANLRSPLAEVGSARGWASEAVLRKWVGGQSALVAFSVLLRTSKTRTALVLLVAWLLHLIVLHAVDPFLS</sequence>
<dbReference type="InterPro" id="IPR007290">
    <property type="entry name" value="Arv1"/>
</dbReference>
<evidence type="ECO:0000256" key="6">
    <source>
        <dbReference type="ARBA" id="ARBA00022989"/>
    </source>
</evidence>
<reference evidence="12 13" key="1">
    <citation type="submission" date="2019-03" db="EMBL/GenBank/DDBJ databases">
        <title>Rhodosporidium diobovatum UCD-FST 08-225 genome sequencing, assembly, and annotation.</title>
        <authorList>
            <person name="Fakankun I.U."/>
            <person name="Fristensky B."/>
            <person name="Levin D.B."/>
        </authorList>
    </citation>
    <scope>NUCLEOTIDE SEQUENCE [LARGE SCALE GENOMIC DNA]</scope>
    <source>
        <strain evidence="12 13">UCD-FST 08-225</strain>
    </source>
</reference>
<dbReference type="GO" id="GO:0005789">
    <property type="term" value="C:endoplasmic reticulum membrane"/>
    <property type="evidence" value="ECO:0007669"/>
    <property type="project" value="UniProtKB-SubCell"/>
</dbReference>
<comment type="caution">
    <text evidence="12">The sequence shown here is derived from an EMBL/GenBank/DDBJ whole genome shotgun (WGS) entry which is preliminary data.</text>
</comment>
<dbReference type="GO" id="GO:0032541">
    <property type="term" value="C:cortical endoplasmic reticulum"/>
    <property type="evidence" value="ECO:0007669"/>
    <property type="project" value="TreeGrafter"/>
</dbReference>
<dbReference type="GO" id="GO:0000139">
    <property type="term" value="C:Golgi membrane"/>
    <property type="evidence" value="ECO:0007669"/>
    <property type="project" value="UniProtKB-SubCell"/>
</dbReference>
<evidence type="ECO:0000313" key="13">
    <source>
        <dbReference type="Proteomes" id="UP000311382"/>
    </source>
</evidence>
<dbReference type="STRING" id="5288.A0A5C5G0I0"/>
<comment type="function">
    <text evidence="10">Mediator of sterol homeostasis involved in sterol uptake, trafficking and distribution into membranes.</text>
</comment>